<accession>A0A9X1BNB4</accession>
<comment type="caution">
    <text evidence="3">The sequence shown here is derived from an EMBL/GenBank/DDBJ whole genome shotgun (WGS) entry which is preliminary data.</text>
</comment>
<sequence>MNRLLPAACALTLMLLTGPLAAQSAAPAPATPTAPAKPRAVKKPPTKVAAAKPSSRRSTATATATAGAAAAAGASTVLDLPLTPGQLAAAERVHTGQADCEHRQSVQVERVAGQAGHFDVRFGNRSFRMVPEETTTGAVRLHDARAQVVWLQIPSKSMMLDQKAGQRLADLCLHAEQREGAATRVAATAPGEAASAPASGSLLEPAR</sequence>
<evidence type="ECO:0000313" key="4">
    <source>
        <dbReference type="Proteomes" id="UP000643207"/>
    </source>
</evidence>
<feature type="chain" id="PRO_5040945366" description="Copper uptake system-associated protein" evidence="2">
    <location>
        <begin position="23"/>
        <end position="207"/>
    </location>
</feature>
<keyword evidence="2" id="KW-0732">Signal</keyword>
<dbReference type="AlphaFoldDB" id="A0A9X1BNB4"/>
<feature type="region of interest" description="Disordered" evidence="1">
    <location>
        <begin position="181"/>
        <end position="207"/>
    </location>
</feature>
<proteinExistence type="predicted"/>
<keyword evidence="4" id="KW-1185">Reference proteome</keyword>
<protein>
    <recommendedName>
        <fullName evidence="5">Copper uptake system-associated protein</fullName>
    </recommendedName>
</protein>
<reference evidence="3 4" key="1">
    <citation type="submission" date="2021-01" db="EMBL/GenBank/DDBJ databases">
        <title>Piscinibacter sp. Jin2 Genome sequencing and assembly.</title>
        <authorList>
            <person name="Kim I."/>
        </authorList>
    </citation>
    <scope>NUCLEOTIDE SEQUENCE [LARGE SCALE GENOMIC DNA]</scope>
    <source>
        <strain evidence="3 4">Jin2</strain>
    </source>
</reference>
<dbReference type="RefSeq" id="WP_201824959.1">
    <property type="nucleotide sequence ID" value="NZ_JAERRA010000001.1"/>
</dbReference>
<name>A0A9X1BNB4_9BURK</name>
<feature type="compositionally biased region" description="Low complexity" evidence="1">
    <location>
        <begin position="25"/>
        <end position="38"/>
    </location>
</feature>
<evidence type="ECO:0008006" key="5">
    <source>
        <dbReference type="Google" id="ProtNLM"/>
    </source>
</evidence>
<feature type="compositionally biased region" description="Low complexity" evidence="1">
    <location>
        <begin position="186"/>
        <end position="207"/>
    </location>
</feature>
<feature type="region of interest" description="Disordered" evidence="1">
    <location>
        <begin position="25"/>
        <end position="63"/>
    </location>
</feature>
<evidence type="ECO:0000256" key="1">
    <source>
        <dbReference type="SAM" id="MobiDB-lite"/>
    </source>
</evidence>
<feature type="compositionally biased region" description="Low complexity" evidence="1">
    <location>
        <begin position="46"/>
        <end position="63"/>
    </location>
</feature>
<dbReference type="Proteomes" id="UP000643207">
    <property type="component" value="Unassembled WGS sequence"/>
</dbReference>
<evidence type="ECO:0000256" key="2">
    <source>
        <dbReference type="SAM" id="SignalP"/>
    </source>
</evidence>
<evidence type="ECO:0000313" key="3">
    <source>
        <dbReference type="EMBL" id="MBL0719595.1"/>
    </source>
</evidence>
<gene>
    <name evidence="3" type="ORF">JI742_06795</name>
</gene>
<dbReference type="EMBL" id="JAERRA010000001">
    <property type="protein sequence ID" value="MBL0719595.1"/>
    <property type="molecule type" value="Genomic_DNA"/>
</dbReference>
<organism evidence="3 4">
    <name type="scientific">Aquariibacter lacus</name>
    <dbReference type="NCBI Taxonomy" id="2801332"/>
    <lineage>
        <taxon>Bacteria</taxon>
        <taxon>Pseudomonadati</taxon>
        <taxon>Pseudomonadota</taxon>
        <taxon>Betaproteobacteria</taxon>
        <taxon>Burkholderiales</taxon>
        <taxon>Sphaerotilaceae</taxon>
        <taxon>Aquariibacter</taxon>
    </lineage>
</organism>
<feature type="signal peptide" evidence="2">
    <location>
        <begin position="1"/>
        <end position="22"/>
    </location>
</feature>